<evidence type="ECO:0000313" key="2">
    <source>
        <dbReference type="Proteomes" id="UP000559010"/>
    </source>
</evidence>
<sequence length="46" mass="5173">METIEATISRESYSKGYKKYILLALTGVYIFGFIDRQNTCDSSGVC</sequence>
<organism evidence="1 2">
    <name type="scientific">Marinigracilibium pacificum</name>
    <dbReference type="NCBI Taxonomy" id="2729599"/>
    <lineage>
        <taxon>Bacteria</taxon>
        <taxon>Pseudomonadati</taxon>
        <taxon>Bacteroidota</taxon>
        <taxon>Cytophagia</taxon>
        <taxon>Cytophagales</taxon>
        <taxon>Flammeovirgaceae</taxon>
        <taxon>Marinigracilibium</taxon>
    </lineage>
</organism>
<evidence type="ECO:0000313" key="1">
    <source>
        <dbReference type="EMBL" id="NMM49936.1"/>
    </source>
</evidence>
<keyword evidence="2" id="KW-1185">Reference proteome</keyword>
<protein>
    <submittedName>
        <fullName evidence="1">Uncharacterized protein</fullName>
    </submittedName>
</protein>
<dbReference type="RefSeq" id="WP_169683540.1">
    <property type="nucleotide sequence ID" value="NZ_JABBNU010000010.1"/>
</dbReference>
<proteinExistence type="predicted"/>
<dbReference type="AlphaFoldDB" id="A0A848J2D0"/>
<reference evidence="1 2" key="1">
    <citation type="submission" date="2020-04" db="EMBL/GenBank/DDBJ databases">
        <title>Flammeovirgaceae bacterium KN852 isolated from deep sea.</title>
        <authorList>
            <person name="Zhang D.-C."/>
        </authorList>
    </citation>
    <scope>NUCLEOTIDE SEQUENCE [LARGE SCALE GENOMIC DNA]</scope>
    <source>
        <strain evidence="1 2">KN852</strain>
    </source>
</reference>
<dbReference type="EMBL" id="JABBNU010000010">
    <property type="protein sequence ID" value="NMM49936.1"/>
    <property type="molecule type" value="Genomic_DNA"/>
</dbReference>
<comment type="caution">
    <text evidence="1">The sequence shown here is derived from an EMBL/GenBank/DDBJ whole genome shotgun (WGS) entry which is preliminary data.</text>
</comment>
<name>A0A848J2D0_9BACT</name>
<gene>
    <name evidence="1" type="ORF">HH304_16130</name>
</gene>
<accession>A0A848J2D0</accession>
<dbReference type="Proteomes" id="UP000559010">
    <property type="component" value="Unassembled WGS sequence"/>
</dbReference>